<dbReference type="GO" id="GO:0009055">
    <property type="term" value="F:electron transfer activity"/>
    <property type="evidence" value="ECO:0007669"/>
    <property type="project" value="InterPro"/>
</dbReference>
<dbReference type="GO" id="GO:0022900">
    <property type="term" value="P:electron transport chain"/>
    <property type="evidence" value="ECO:0007669"/>
    <property type="project" value="InterPro"/>
</dbReference>
<dbReference type="RefSeq" id="WP_161390021.1">
    <property type="nucleotide sequence ID" value="NZ_JBHSCP010000001.1"/>
</dbReference>
<protein>
    <recommendedName>
        <fullName evidence="4">Cytochrome c domain-containing protein</fullName>
    </recommendedName>
</protein>
<keyword evidence="1" id="KW-0732">Signal</keyword>
<dbReference type="GO" id="GO:0005506">
    <property type="term" value="F:iron ion binding"/>
    <property type="evidence" value="ECO:0007669"/>
    <property type="project" value="InterPro"/>
</dbReference>
<sequence length="169" mass="18212">MVRSYLGVLAAVSLLTACGDNSSAVAQPDVTVQQLMAKTVQPTAEIYWGAVQYISDETGNHDIVPETDEDWEKTRLAAVKIGELGKQLASPSYAAGRGEDWVLFANSLTEVSKRAEQAAIDKDVEKTFEVGGTVYSVCSACHQVYPPKEADVPVINDIEAVKAAVEEHQ</sequence>
<feature type="signal peptide" evidence="1">
    <location>
        <begin position="1"/>
        <end position="26"/>
    </location>
</feature>
<comment type="caution">
    <text evidence="2">The sequence shown here is derived from an EMBL/GenBank/DDBJ whole genome shotgun (WGS) entry which is preliminary data.</text>
</comment>
<dbReference type="OrthoDB" id="8537166at2"/>
<evidence type="ECO:0008006" key="4">
    <source>
        <dbReference type="Google" id="ProtNLM"/>
    </source>
</evidence>
<feature type="chain" id="PRO_5026063855" description="Cytochrome c domain-containing protein" evidence="1">
    <location>
        <begin position="27"/>
        <end position="169"/>
    </location>
</feature>
<evidence type="ECO:0000313" key="3">
    <source>
        <dbReference type="Proteomes" id="UP000469430"/>
    </source>
</evidence>
<dbReference type="GO" id="GO:0020037">
    <property type="term" value="F:heme binding"/>
    <property type="evidence" value="ECO:0007669"/>
    <property type="project" value="InterPro"/>
</dbReference>
<dbReference type="InterPro" id="IPR010980">
    <property type="entry name" value="Cyt_c/b562"/>
</dbReference>
<evidence type="ECO:0000256" key="1">
    <source>
        <dbReference type="SAM" id="SignalP"/>
    </source>
</evidence>
<reference evidence="2 3" key="1">
    <citation type="submission" date="2019-12" db="EMBL/GenBank/DDBJ databases">
        <title>Genomic-based taxomic classification of the family Erythrobacteraceae.</title>
        <authorList>
            <person name="Xu L."/>
        </authorList>
    </citation>
    <scope>NUCLEOTIDE SEQUENCE [LARGE SCALE GENOMIC DNA]</scope>
    <source>
        <strain evidence="2 3">S36</strain>
    </source>
</reference>
<organism evidence="2 3">
    <name type="scientific">Croceibacterium xixiisoli</name>
    <dbReference type="NCBI Taxonomy" id="1476466"/>
    <lineage>
        <taxon>Bacteria</taxon>
        <taxon>Pseudomonadati</taxon>
        <taxon>Pseudomonadota</taxon>
        <taxon>Alphaproteobacteria</taxon>
        <taxon>Sphingomonadales</taxon>
        <taxon>Erythrobacteraceae</taxon>
        <taxon>Croceibacterium</taxon>
    </lineage>
</organism>
<name>A0A6I4TTC3_9SPHN</name>
<dbReference type="EMBL" id="WTYJ01000001">
    <property type="protein sequence ID" value="MXO98371.1"/>
    <property type="molecule type" value="Genomic_DNA"/>
</dbReference>
<dbReference type="SUPFAM" id="SSF47175">
    <property type="entry name" value="Cytochromes"/>
    <property type="match status" value="1"/>
</dbReference>
<accession>A0A6I4TTC3</accession>
<evidence type="ECO:0000313" key="2">
    <source>
        <dbReference type="EMBL" id="MXO98371.1"/>
    </source>
</evidence>
<dbReference type="Proteomes" id="UP000469430">
    <property type="component" value="Unassembled WGS sequence"/>
</dbReference>
<dbReference type="PROSITE" id="PS51257">
    <property type="entry name" value="PROKAR_LIPOPROTEIN"/>
    <property type="match status" value="1"/>
</dbReference>
<gene>
    <name evidence="2" type="ORF">GRI97_05150</name>
</gene>
<proteinExistence type="predicted"/>
<keyword evidence="3" id="KW-1185">Reference proteome</keyword>
<dbReference type="AlphaFoldDB" id="A0A6I4TTC3"/>